<comment type="caution">
    <text evidence="1">The sequence shown here is derived from an EMBL/GenBank/DDBJ whole genome shotgun (WGS) entry which is preliminary data.</text>
</comment>
<evidence type="ECO:0000313" key="1">
    <source>
        <dbReference type="EMBL" id="GBO10130.1"/>
    </source>
</evidence>
<reference evidence="1 2" key="1">
    <citation type="journal article" date="2019" name="Sci. Rep.">
        <title>Orb-weaving spider Araneus ventricosus genome elucidates the spidroin gene catalogue.</title>
        <authorList>
            <person name="Kono N."/>
            <person name="Nakamura H."/>
            <person name="Ohtoshi R."/>
            <person name="Moran D.A.P."/>
            <person name="Shinohara A."/>
            <person name="Yoshida Y."/>
            <person name="Fujiwara M."/>
            <person name="Mori M."/>
            <person name="Tomita M."/>
            <person name="Arakawa K."/>
        </authorList>
    </citation>
    <scope>NUCLEOTIDE SEQUENCE [LARGE SCALE GENOMIC DNA]</scope>
</reference>
<gene>
    <name evidence="1" type="ORF">AVEN_214311_1</name>
</gene>
<dbReference type="AlphaFoldDB" id="A0A4Y2UF01"/>
<dbReference type="Proteomes" id="UP000499080">
    <property type="component" value="Unassembled WGS sequence"/>
</dbReference>
<proteinExistence type="predicted"/>
<name>A0A4Y2UF01_ARAVE</name>
<organism evidence="1 2">
    <name type="scientific">Araneus ventricosus</name>
    <name type="common">Orbweaver spider</name>
    <name type="synonym">Epeira ventricosa</name>
    <dbReference type="NCBI Taxonomy" id="182803"/>
    <lineage>
        <taxon>Eukaryota</taxon>
        <taxon>Metazoa</taxon>
        <taxon>Ecdysozoa</taxon>
        <taxon>Arthropoda</taxon>
        <taxon>Chelicerata</taxon>
        <taxon>Arachnida</taxon>
        <taxon>Araneae</taxon>
        <taxon>Araneomorphae</taxon>
        <taxon>Entelegynae</taxon>
        <taxon>Araneoidea</taxon>
        <taxon>Araneidae</taxon>
        <taxon>Araneus</taxon>
    </lineage>
</organism>
<keyword evidence="2" id="KW-1185">Reference proteome</keyword>
<accession>A0A4Y2UF01</accession>
<evidence type="ECO:0000313" key="2">
    <source>
        <dbReference type="Proteomes" id="UP000499080"/>
    </source>
</evidence>
<protein>
    <submittedName>
        <fullName evidence="1">Uncharacterized protein</fullName>
    </submittedName>
</protein>
<dbReference type="EMBL" id="BGPR01035338">
    <property type="protein sequence ID" value="GBO10130.1"/>
    <property type="molecule type" value="Genomic_DNA"/>
</dbReference>
<sequence length="92" mass="10371">MCSFVSRHPSSETTSFNVDINLLDTTELPTKDKYFLATKNRRRLRTDFFISIVSAEKSNPVRPIFHLLIKTLSVIPHQQTPRGKAVVGGGLE</sequence>